<accession>A0ACC2MSV7</accession>
<dbReference type="Proteomes" id="UP001234297">
    <property type="component" value="Chromosome 1"/>
</dbReference>
<reference evidence="1 2" key="1">
    <citation type="journal article" date="2022" name="Hortic Res">
        <title>A haplotype resolved chromosomal level avocado genome allows analysis of novel avocado genes.</title>
        <authorList>
            <person name="Nath O."/>
            <person name="Fletcher S.J."/>
            <person name="Hayward A."/>
            <person name="Shaw L.M."/>
            <person name="Masouleh A.K."/>
            <person name="Furtado A."/>
            <person name="Henry R.J."/>
            <person name="Mitter N."/>
        </authorList>
    </citation>
    <scope>NUCLEOTIDE SEQUENCE [LARGE SCALE GENOMIC DNA]</scope>
    <source>
        <strain evidence="2">cv. Hass</strain>
    </source>
</reference>
<evidence type="ECO:0000313" key="2">
    <source>
        <dbReference type="Proteomes" id="UP001234297"/>
    </source>
</evidence>
<dbReference type="EMBL" id="CM056809">
    <property type="protein sequence ID" value="KAJ8648478.1"/>
    <property type="molecule type" value="Genomic_DNA"/>
</dbReference>
<proteinExistence type="predicted"/>
<comment type="caution">
    <text evidence="1">The sequence shown here is derived from an EMBL/GenBank/DDBJ whole genome shotgun (WGS) entry which is preliminary data.</text>
</comment>
<organism evidence="1 2">
    <name type="scientific">Persea americana</name>
    <name type="common">Avocado</name>
    <dbReference type="NCBI Taxonomy" id="3435"/>
    <lineage>
        <taxon>Eukaryota</taxon>
        <taxon>Viridiplantae</taxon>
        <taxon>Streptophyta</taxon>
        <taxon>Embryophyta</taxon>
        <taxon>Tracheophyta</taxon>
        <taxon>Spermatophyta</taxon>
        <taxon>Magnoliopsida</taxon>
        <taxon>Magnoliidae</taxon>
        <taxon>Laurales</taxon>
        <taxon>Lauraceae</taxon>
        <taxon>Persea</taxon>
    </lineage>
</organism>
<sequence length="142" mass="15364">MGGDEDHVRREAAAVARKGSRDDGRRLNRPSRAQKTPKTPCCISFSGQGTMVEATATEGGSSPAIDPGASLFDGYVCYEVLNNIVPNYILLVKDYQNFIFCGDLQKLQLFSGILQPFGAAVKILCFHPLDAAKGATIDEPKR</sequence>
<gene>
    <name evidence="1" type="ORF">MRB53_001501</name>
</gene>
<protein>
    <submittedName>
        <fullName evidence="1">Uncharacterized protein</fullName>
    </submittedName>
</protein>
<evidence type="ECO:0000313" key="1">
    <source>
        <dbReference type="EMBL" id="KAJ8648478.1"/>
    </source>
</evidence>
<keyword evidence="2" id="KW-1185">Reference proteome</keyword>
<name>A0ACC2MSV7_PERAE</name>